<evidence type="ECO:0000256" key="1">
    <source>
        <dbReference type="SAM" id="MobiDB-lite"/>
    </source>
</evidence>
<dbReference type="Proteomes" id="UP000675968">
    <property type="component" value="Unassembled WGS sequence"/>
</dbReference>
<name>A0A8T4LDX3_9ARCH</name>
<evidence type="ECO:0000313" key="2">
    <source>
        <dbReference type="EMBL" id="MBS3061495.1"/>
    </source>
</evidence>
<dbReference type="EMBL" id="JAGVWC010000010">
    <property type="protein sequence ID" value="MBS3061495.1"/>
    <property type="molecule type" value="Genomic_DNA"/>
</dbReference>
<comment type="caution">
    <text evidence="2">The sequence shown here is derived from an EMBL/GenBank/DDBJ whole genome shotgun (WGS) entry which is preliminary data.</text>
</comment>
<feature type="region of interest" description="Disordered" evidence="1">
    <location>
        <begin position="84"/>
        <end position="104"/>
    </location>
</feature>
<proteinExistence type="predicted"/>
<reference evidence="2" key="1">
    <citation type="submission" date="2021-03" db="EMBL/GenBank/DDBJ databases">
        <authorList>
            <person name="Jaffe A."/>
        </authorList>
    </citation>
    <scope>NUCLEOTIDE SEQUENCE</scope>
    <source>
        <strain evidence="2">RIFCSPLOWO2_01_FULL_AR10_48_17</strain>
    </source>
</reference>
<sequence>MYVPVRTDWNFISFIWTHQRSPHAKEFKKNFGLTPAQQIFEEFSKNGMRFFSHNETTPAGNRFLDWFRRGNFVRKTGENIFEFNPETEHPKTNPRSAMRRIVHR</sequence>
<evidence type="ECO:0000313" key="3">
    <source>
        <dbReference type="Proteomes" id="UP000675968"/>
    </source>
</evidence>
<accession>A0A8T4LDX3</accession>
<dbReference type="AlphaFoldDB" id="A0A8T4LDX3"/>
<protein>
    <submittedName>
        <fullName evidence="2">Uncharacterized protein</fullName>
    </submittedName>
</protein>
<gene>
    <name evidence="2" type="ORF">J4215_02850</name>
</gene>
<organism evidence="2 3">
    <name type="scientific">Candidatus Iainarchaeum sp</name>
    <dbReference type="NCBI Taxonomy" id="3101447"/>
    <lineage>
        <taxon>Archaea</taxon>
        <taxon>Candidatus Iainarchaeota</taxon>
        <taxon>Candidatus Iainarchaeia</taxon>
        <taxon>Candidatus Iainarchaeales</taxon>
        <taxon>Candidatus Iainarchaeaceae</taxon>
        <taxon>Candidatus Iainarchaeum</taxon>
    </lineage>
</organism>
<reference evidence="2" key="2">
    <citation type="submission" date="2021-05" db="EMBL/GenBank/DDBJ databases">
        <title>Protein family content uncovers lineage relationships and bacterial pathway maintenance mechanisms in DPANN archaea.</title>
        <authorList>
            <person name="Castelle C.J."/>
            <person name="Meheust R."/>
            <person name="Jaffe A.L."/>
            <person name="Seitz K."/>
            <person name="Gong X."/>
            <person name="Baker B.J."/>
            <person name="Banfield J.F."/>
        </authorList>
    </citation>
    <scope>NUCLEOTIDE SEQUENCE</scope>
    <source>
        <strain evidence="2">RIFCSPLOWO2_01_FULL_AR10_48_17</strain>
    </source>
</reference>